<dbReference type="Proteomes" id="UP001374803">
    <property type="component" value="Chromosome"/>
</dbReference>
<feature type="transmembrane region" description="Helical" evidence="1">
    <location>
        <begin position="57"/>
        <end position="77"/>
    </location>
</feature>
<keyword evidence="1" id="KW-0472">Membrane</keyword>
<evidence type="ECO:0000256" key="1">
    <source>
        <dbReference type="SAM" id="Phobius"/>
    </source>
</evidence>
<dbReference type="Pfam" id="PF10825">
    <property type="entry name" value="DUF2752"/>
    <property type="match status" value="1"/>
</dbReference>
<evidence type="ECO:0000313" key="3">
    <source>
        <dbReference type="Proteomes" id="UP001374803"/>
    </source>
</evidence>
<organism evidence="2 3">
    <name type="scientific">Pendulispora rubella</name>
    <dbReference type="NCBI Taxonomy" id="2741070"/>
    <lineage>
        <taxon>Bacteria</taxon>
        <taxon>Pseudomonadati</taxon>
        <taxon>Myxococcota</taxon>
        <taxon>Myxococcia</taxon>
        <taxon>Myxococcales</taxon>
        <taxon>Sorangiineae</taxon>
        <taxon>Pendulisporaceae</taxon>
        <taxon>Pendulispora</taxon>
    </lineage>
</organism>
<gene>
    <name evidence="2" type="ORF">LVJ94_16965</name>
</gene>
<accession>A0ABZ2LDE2</accession>
<protein>
    <submittedName>
        <fullName evidence="2">DUF2752 domain-containing protein</fullName>
    </submittedName>
</protein>
<evidence type="ECO:0000313" key="2">
    <source>
        <dbReference type="EMBL" id="WXB08914.1"/>
    </source>
</evidence>
<reference evidence="2" key="1">
    <citation type="submission" date="2021-12" db="EMBL/GenBank/DDBJ databases">
        <title>Discovery of the Pendulisporaceae a myxobacterial family with distinct sporulation behavior and unique specialized metabolism.</title>
        <authorList>
            <person name="Garcia R."/>
            <person name="Popoff A."/>
            <person name="Bader C.D."/>
            <person name="Loehr J."/>
            <person name="Walesch S."/>
            <person name="Walt C."/>
            <person name="Boldt J."/>
            <person name="Bunk B."/>
            <person name="Haeckl F.J.F.P.J."/>
            <person name="Gunesch A.P."/>
            <person name="Birkelbach J."/>
            <person name="Nuebel U."/>
            <person name="Pietschmann T."/>
            <person name="Bach T."/>
            <person name="Mueller R."/>
        </authorList>
    </citation>
    <scope>NUCLEOTIDE SEQUENCE</scope>
    <source>
        <strain evidence="2">MSr11367</strain>
    </source>
</reference>
<name>A0ABZ2LDE2_9BACT</name>
<dbReference type="EMBL" id="CP089983">
    <property type="protein sequence ID" value="WXB08914.1"/>
    <property type="molecule type" value="Genomic_DNA"/>
</dbReference>
<proteinExistence type="predicted"/>
<keyword evidence="1" id="KW-0812">Transmembrane</keyword>
<keyword evidence="1" id="KW-1133">Transmembrane helix</keyword>
<feature type="transmembrane region" description="Helical" evidence="1">
    <location>
        <begin position="89"/>
        <end position="109"/>
    </location>
</feature>
<sequence>MASLVGLAAVLLFVTSLPAMCPMRVLLHTPCPSCGLTRAARLALGGDFAGATHIHPLWFAVLPFVGTLGIFQLGHYLVRGDLAQLHRHVGNAGYVLLTLLVVVWVARFFGAFGGPCPI</sequence>
<keyword evidence="3" id="KW-1185">Reference proteome</keyword>
<dbReference type="InterPro" id="IPR021215">
    <property type="entry name" value="DUF2752"/>
</dbReference>
<dbReference type="RefSeq" id="WP_394838589.1">
    <property type="nucleotide sequence ID" value="NZ_CP089929.1"/>
</dbReference>